<protein>
    <submittedName>
        <fullName evidence="1">Uncharacterized protein</fullName>
    </submittedName>
</protein>
<accession>A0A6M3KVE4</accession>
<reference evidence="1" key="1">
    <citation type="submission" date="2020-03" db="EMBL/GenBank/DDBJ databases">
        <title>The deep terrestrial virosphere.</title>
        <authorList>
            <person name="Holmfeldt K."/>
            <person name="Nilsson E."/>
            <person name="Simone D."/>
            <person name="Lopez-Fernandez M."/>
            <person name="Wu X."/>
            <person name="de Brujin I."/>
            <person name="Lundin D."/>
            <person name="Andersson A."/>
            <person name="Bertilsson S."/>
            <person name="Dopson M."/>
        </authorList>
    </citation>
    <scope>NUCLEOTIDE SEQUENCE</scope>
    <source>
        <strain evidence="1">MM415B02238</strain>
    </source>
</reference>
<sequence>MSAVNMVCTKENRSQTEPPIRIQLEDHENIIATLVEATMDLLRTIEPVMRDNAQPKPNDGEGIRPPIFCGESPVAQRLGTSSRNLIDLCDRIKIATALLEI</sequence>
<dbReference type="AlphaFoldDB" id="A0A6M3KVE4"/>
<proteinExistence type="predicted"/>
<organism evidence="1">
    <name type="scientific">viral metagenome</name>
    <dbReference type="NCBI Taxonomy" id="1070528"/>
    <lineage>
        <taxon>unclassified sequences</taxon>
        <taxon>metagenomes</taxon>
        <taxon>organismal metagenomes</taxon>
    </lineage>
</organism>
<gene>
    <name evidence="1" type="ORF">MM415B02238_0016</name>
</gene>
<evidence type="ECO:0000313" key="1">
    <source>
        <dbReference type="EMBL" id="QJA85268.1"/>
    </source>
</evidence>
<name>A0A6M3KVE4_9ZZZZ</name>
<dbReference type="EMBL" id="MT142564">
    <property type="protein sequence ID" value="QJA85268.1"/>
    <property type="molecule type" value="Genomic_DNA"/>
</dbReference>